<dbReference type="Pfam" id="PF19677">
    <property type="entry name" value="DUF6179"/>
    <property type="match status" value="1"/>
</dbReference>
<evidence type="ECO:0000313" key="2">
    <source>
        <dbReference type="Proteomes" id="UP000616595"/>
    </source>
</evidence>
<dbReference type="InterPro" id="IPR045751">
    <property type="entry name" value="DUF6179"/>
</dbReference>
<evidence type="ECO:0000313" key="1">
    <source>
        <dbReference type="EMBL" id="MBC3888053.1"/>
    </source>
</evidence>
<proteinExistence type="predicted"/>
<organism evidence="1 2">
    <name type="scientific">Acetobacterium paludosum</name>
    <dbReference type="NCBI Taxonomy" id="52693"/>
    <lineage>
        <taxon>Bacteria</taxon>
        <taxon>Bacillati</taxon>
        <taxon>Bacillota</taxon>
        <taxon>Clostridia</taxon>
        <taxon>Eubacteriales</taxon>
        <taxon>Eubacteriaceae</taxon>
        <taxon>Acetobacterium</taxon>
    </lineage>
</organism>
<dbReference type="Proteomes" id="UP000616595">
    <property type="component" value="Unassembled WGS sequence"/>
</dbReference>
<reference evidence="1" key="2">
    <citation type="submission" date="2020-10" db="EMBL/GenBank/DDBJ databases">
        <title>Comparative genomics of the Acetobacterium genus.</title>
        <authorList>
            <person name="Marshall C."/>
            <person name="May H."/>
            <person name="Norman S."/>
        </authorList>
    </citation>
    <scope>NUCLEOTIDE SEQUENCE</scope>
    <source>
        <strain evidence="1">DER-2019</strain>
    </source>
</reference>
<dbReference type="EMBL" id="WJBD01000006">
    <property type="protein sequence ID" value="MBC3888053.1"/>
    <property type="molecule type" value="Genomic_DNA"/>
</dbReference>
<reference evidence="1" key="1">
    <citation type="submission" date="2019-10" db="EMBL/GenBank/DDBJ databases">
        <authorList>
            <person name="Ross D.E."/>
            <person name="Gulliver D."/>
        </authorList>
    </citation>
    <scope>NUCLEOTIDE SEQUENCE</scope>
    <source>
        <strain evidence="1">DER-2019</strain>
    </source>
</reference>
<dbReference type="OrthoDB" id="3173587at2"/>
<accession>A0A923HSX5</accession>
<name>A0A923HSX5_9FIRM</name>
<dbReference type="RefSeq" id="WP_148566271.1">
    <property type="nucleotide sequence ID" value="NZ_RXYA01000003.1"/>
</dbReference>
<sequence length="453" mass="52490">MNSIDKHSKIDEQKLSKEFFFQSLLQEAYIQGELSQLESERIQGECLKLLSESTERYTKGQSSSVRVETAQNIMASNLYTISIYLKSLPNVSTAIYHIIHEPIEKLYEYGYAILKRKINVAHYFFHLVDKTKLKTQNHAYNITIDEGFKPFFGTYEINFHAHEICCDIDYQLIHPVTDLAGVEYIIQYLENLYYENLFCQKFDADIIHEVMCGYDENYKDLLDNLCEQVLQNALGCIFLKKPVQSLDLNLLDIQKIENELQGKKQPFIFDQLLAATNEMFEDLEISNTSVEHYLLSNLPKIALKICTALETNSIKKVFVPRFNPHSKTIVKYYMGVKMDDKSYRDIVSELLSCRYFEDKLQIINEYIKTLADMEDIIIAGQFSAAEASTVFDLLDDIEVAALIKHNPINQEVNVVEYSEAEVLMQKNLKLYLENMPTERLANIHKTMSTIEVI</sequence>
<dbReference type="AlphaFoldDB" id="A0A923HSX5"/>
<keyword evidence="2" id="KW-1185">Reference proteome</keyword>
<gene>
    <name evidence="1" type="ORF">GH810_07000</name>
</gene>
<comment type="caution">
    <text evidence="1">The sequence shown here is derived from an EMBL/GenBank/DDBJ whole genome shotgun (WGS) entry which is preliminary data.</text>
</comment>
<protein>
    <submittedName>
        <fullName evidence="1">Uncharacterized protein</fullName>
    </submittedName>
</protein>